<evidence type="ECO:0000259" key="10">
    <source>
        <dbReference type="PROSITE" id="PS50102"/>
    </source>
</evidence>
<dbReference type="PROSITE" id="PS50961">
    <property type="entry name" value="HTH_LA"/>
    <property type="match status" value="1"/>
</dbReference>
<dbReference type="InterPro" id="IPR002344">
    <property type="entry name" value="Lupus_La"/>
</dbReference>
<keyword evidence="4 7" id="KW-0694">RNA-binding</keyword>
<feature type="transmembrane region" description="Helical" evidence="9">
    <location>
        <begin position="548"/>
        <end position="566"/>
    </location>
</feature>
<protein>
    <submittedName>
        <fullName evidence="12">Uncharacterized protein</fullName>
    </submittedName>
</protein>
<dbReference type="Pfam" id="PF05383">
    <property type="entry name" value="La"/>
    <property type="match status" value="1"/>
</dbReference>
<organism evidence="12 13">
    <name type="scientific">Salix dunnii</name>
    <dbReference type="NCBI Taxonomy" id="1413687"/>
    <lineage>
        <taxon>Eukaryota</taxon>
        <taxon>Viridiplantae</taxon>
        <taxon>Streptophyta</taxon>
        <taxon>Embryophyta</taxon>
        <taxon>Tracheophyta</taxon>
        <taxon>Spermatophyta</taxon>
        <taxon>Magnoliopsida</taxon>
        <taxon>eudicotyledons</taxon>
        <taxon>Gunneridae</taxon>
        <taxon>Pentapetalae</taxon>
        <taxon>rosids</taxon>
        <taxon>fabids</taxon>
        <taxon>Malpighiales</taxon>
        <taxon>Salicaceae</taxon>
        <taxon>Saliceae</taxon>
        <taxon>Salix</taxon>
    </lineage>
</organism>
<dbReference type="GO" id="GO:0016780">
    <property type="term" value="F:phosphotransferase activity, for other substituted phosphate groups"/>
    <property type="evidence" value="ECO:0007669"/>
    <property type="project" value="InterPro"/>
</dbReference>
<evidence type="ECO:0000256" key="5">
    <source>
        <dbReference type="ARBA" id="ARBA00022989"/>
    </source>
</evidence>
<dbReference type="OrthoDB" id="435402at2759"/>
<evidence type="ECO:0000256" key="7">
    <source>
        <dbReference type="PROSITE-ProRule" id="PRU00332"/>
    </source>
</evidence>
<dbReference type="GO" id="GO:0003723">
    <property type="term" value="F:RNA binding"/>
    <property type="evidence" value="ECO:0007669"/>
    <property type="project" value="UniProtKB-UniRule"/>
</dbReference>
<evidence type="ECO:0000256" key="8">
    <source>
        <dbReference type="SAM" id="MobiDB-lite"/>
    </source>
</evidence>
<evidence type="ECO:0000313" key="13">
    <source>
        <dbReference type="Proteomes" id="UP000657918"/>
    </source>
</evidence>
<dbReference type="InterPro" id="IPR012677">
    <property type="entry name" value="Nucleotide-bd_a/b_plait_sf"/>
</dbReference>
<keyword evidence="13" id="KW-1185">Reference proteome</keyword>
<feature type="region of interest" description="Disordered" evidence="8">
    <location>
        <begin position="1"/>
        <end position="51"/>
    </location>
</feature>
<dbReference type="InterPro" id="IPR036388">
    <property type="entry name" value="WH-like_DNA-bd_sf"/>
</dbReference>
<feature type="transmembrane region" description="Helical" evidence="9">
    <location>
        <begin position="455"/>
        <end position="473"/>
    </location>
</feature>
<feature type="compositionally biased region" description="Basic and acidic residues" evidence="8">
    <location>
        <begin position="262"/>
        <end position="276"/>
    </location>
</feature>
<dbReference type="Pfam" id="PF00953">
    <property type="entry name" value="Glycos_transf_4"/>
    <property type="match status" value="1"/>
</dbReference>
<dbReference type="InterPro" id="IPR000715">
    <property type="entry name" value="Glycosyl_transferase_4"/>
</dbReference>
<evidence type="ECO:0000256" key="3">
    <source>
        <dbReference type="ARBA" id="ARBA00022692"/>
    </source>
</evidence>
<dbReference type="Proteomes" id="UP000657918">
    <property type="component" value="Chromosome 11"/>
</dbReference>
<dbReference type="Gene3D" id="3.30.70.330">
    <property type="match status" value="1"/>
</dbReference>
<evidence type="ECO:0000259" key="11">
    <source>
        <dbReference type="PROSITE" id="PS50961"/>
    </source>
</evidence>
<dbReference type="GO" id="GO:0005634">
    <property type="term" value="C:nucleus"/>
    <property type="evidence" value="ECO:0007669"/>
    <property type="project" value="InterPro"/>
</dbReference>
<dbReference type="InterPro" id="IPR006630">
    <property type="entry name" value="La_HTH"/>
</dbReference>
<dbReference type="PANTHER" id="PTHR22926">
    <property type="entry name" value="PHOSPHO-N-ACETYLMURAMOYL-PENTAPEPTIDE-TRANSFERASE"/>
    <property type="match status" value="1"/>
</dbReference>
<feature type="compositionally biased region" description="Basic and acidic residues" evidence="8">
    <location>
        <begin position="242"/>
        <end position="251"/>
    </location>
</feature>
<dbReference type="SMART" id="SM00715">
    <property type="entry name" value="LA"/>
    <property type="match status" value="1"/>
</dbReference>
<gene>
    <name evidence="12" type="ORF">SADUNF_Sadunf11G0053600</name>
</gene>
<evidence type="ECO:0000256" key="6">
    <source>
        <dbReference type="ARBA" id="ARBA00023136"/>
    </source>
</evidence>
<sequence length="709" mass="77488">MDGEVDPPVPTVEPLLDFTPVGSPEADVHALPSDEDHDREHEHEQSSGPTVQTVEYYFSDENLPTDNHMIGLIKKNKEGFVPITAIASFRKMKKLTRDSTFIVAALRESSILVVNSDGKKVKRLNPFHFSEVEDPKLCTVLVENLPEDHSLNNLQRMFGAAGKIKNISIHDPLAVEKSKKGSKTDILISSKLHAFVEYDTVEAAEKAVSAVVVTLNNEQDWRNGMRVKLLKQTAKHGQRRQVWRDPDSEKNRKGRGTNLAGDVEKHHNSSEHHDNTPVEEDGEHISKEKNSQQGGNRGRSRKNKFRAMERHPVMLLNPQNHLPGQKCLMEPGDSQWDEADLQITNRWKSGNRETTTLALNESSAGGRRLRHKNVKVRAFDEDLSGVPSPLDDWANNDGVAAYMILSSDGEDSDGEYIINPVTDMELPTAKVSTNDALTLTAHRLAMIGRAPPKPVLVSLLGYLCVPLLSELRIHQNVWKEGPLRRSKKRASPTMGGLFFVPIGVGVAKFVAGFSSVEVTGTAVATLAFATIGLLDDIVTVIKNRNSDGLAAGTAALAFVGMSIAVLPICPEIAIFGASMAGACFGFLLHNRHKASVFMGDTGSLALGGALAAMAACSGMFLPLFISSGIFFLDASSVIMQVLYFKTTKRMRGDGRRLFRMAPIHHQLELCGLKEPVIVVGAYVISGVLALFAGYVGAEANTWSTATQRE</sequence>
<feature type="transmembrane region" description="Helical" evidence="9">
    <location>
        <begin position="522"/>
        <end position="541"/>
    </location>
</feature>
<reference evidence="12 13" key="1">
    <citation type="submission" date="2020-10" db="EMBL/GenBank/DDBJ databases">
        <title>Plant Genome Project.</title>
        <authorList>
            <person name="Zhang R.-G."/>
        </authorList>
    </citation>
    <scope>NUCLEOTIDE SEQUENCE [LARGE SCALE GENOMIC DNA]</scope>
    <source>
        <strain evidence="12">FAFU-HL-1</strain>
        <tissue evidence="12">Leaf</tissue>
    </source>
</reference>
<keyword evidence="3 9" id="KW-0812">Transmembrane</keyword>
<dbReference type="PRINTS" id="PR00302">
    <property type="entry name" value="LUPUSLA"/>
</dbReference>
<dbReference type="SUPFAM" id="SSF54928">
    <property type="entry name" value="RNA-binding domain, RBD"/>
    <property type="match status" value="1"/>
</dbReference>
<dbReference type="Pfam" id="PF00076">
    <property type="entry name" value="RRM_1"/>
    <property type="match status" value="1"/>
</dbReference>
<dbReference type="SUPFAM" id="SSF46785">
    <property type="entry name" value="Winged helix' DNA-binding domain"/>
    <property type="match status" value="1"/>
</dbReference>
<comment type="caution">
    <text evidence="12">The sequence shown here is derived from an EMBL/GenBank/DDBJ whole genome shotgun (WGS) entry which is preliminary data.</text>
</comment>
<dbReference type="PANTHER" id="PTHR22926:SF5">
    <property type="entry name" value="PHOSPHO-N-ACETYLMURAMOYL-PENTAPEPTIDE-TRANSFERASE HOMOLOG"/>
    <property type="match status" value="1"/>
</dbReference>
<feature type="region of interest" description="Disordered" evidence="8">
    <location>
        <begin position="231"/>
        <end position="302"/>
    </location>
</feature>
<feature type="transmembrane region" description="Helical" evidence="9">
    <location>
        <begin position="601"/>
        <end position="621"/>
    </location>
</feature>
<dbReference type="GO" id="GO:0044038">
    <property type="term" value="P:cell wall macromolecule biosynthetic process"/>
    <property type="evidence" value="ECO:0007669"/>
    <property type="project" value="TreeGrafter"/>
</dbReference>
<evidence type="ECO:0000256" key="4">
    <source>
        <dbReference type="ARBA" id="ARBA00022884"/>
    </source>
</evidence>
<dbReference type="Gene3D" id="1.10.10.10">
    <property type="entry name" value="Winged helix-like DNA-binding domain superfamily/Winged helix DNA-binding domain"/>
    <property type="match status" value="1"/>
</dbReference>
<dbReference type="GO" id="GO:0071555">
    <property type="term" value="P:cell wall organization"/>
    <property type="evidence" value="ECO:0007669"/>
    <property type="project" value="TreeGrafter"/>
</dbReference>
<keyword evidence="6 9" id="KW-0472">Membrane</keyword>
<evidence type="ECO:0000256" key="1">
    <source>
        <dbReference type="ARBA" id="ARBA00004141"/>
    </source>
</evidence>
<dbReference type="AlphaFoldDB" id="A0A835MWW6"/>
<dbReference type="InterPro" id="IPR036390">
    <property type="entry name" value="WH_DNA-bd_sf"/>
</dbReference>
<feature type="transmembrane region" description="Helical" evidence="9">
    <location>
        <begin position="494"/>
        <end position="516"/>
    </location>
</feature>
<dbReference type="GO" id="GO:0006396">
    <property type="term" value="P:RNA processing"/>
    <property type="evidence" value="ECO:0007669"/>
    <property type="project" value="InterPro"/>
</dbReference>
<dbReference type="InterPro" id="IPR035979">
    <property type="entry name" value="RBD_domain_sf"/>
</dbReference>
<name>A0A835MWW6_9ROSI</name>
<keyword evidence="2" id="KW-0808">Transferase</keyword>
<dbReference type="PROSITE" id="PS50102">
    <property type="entry name" value="RRM"/>
    <property type="match status" value="1"/>
</dbReference>
<evidence type="ECO:0000313" key="12">
    <source>
        <dbReference type="EMBL" id="KAF9672548.1"/>
    </source>
</evidence>
<feature type="domain" description="HTH La-type RNA-binding" evidence="11">
    <location>
        <begin position="40"/>
        <end position="131"/>
    </location>
</feature>
<comment type="subcellular location">
    <subcellularLocation>
        <location evidence="1">Membrane</location>
        <topology evidence="1">Multi-pass membrane protein</topology>
    </subcellularLocation>
</comment>
<dbReference type="InterPro" id="IPR034878">
    <property type="entry name" value="La-rel_plant_RRM"/>
</dbReference>
<dbReference type="CDD" id="cd12288">
    <property type="entry name" value="RRM_La_like_plant"/>
    <property type="match status" value="1"/>
</dbReference>
<feature type="domain" description="RRM" evidence="10">
    <location>
        <begin position="138"/>
        <end position="234"/>
    </location>
</feature>
<evidence type="ECO:0000256" key="9">
    <source>
        <dbReference type="SAM" id="Phobius"/>
    </source>
</evidence>
<dbReference type="GO" id="GO:0005886">
    <property type="term" value="C:plasma membrane"/>
    <property type="evidence" value="ECO:0007669"/>
    <property type="project" value="TreeGrafter"/>
</dbReference>
<dbReference type="EMBL" id="JADGMS010000011">
    <property type="protein sequence ID" value="KAF9672548.1"/>
    <property type="molecule type" value="Genomic_DNA"/>
</dbReference>
<feature type="transmembrane region" description="Helical" evidence="9">
    <location>
        <begin position="676"/>
        <end position="697"/>
    </location>
</feature>
<dbReference type="GO" id="GO:1990904">
    <property type="term" value="C:ribonucleoprotein complex"/>
    <property type="evidence" value="ECO:0007669"/>
    <property type="project" value="InterPro"/>
</dbReference>
<feature type="transmembrane region" description="Helical" evidence="9">
    <location>
        <begin position="572"/>
        <end position="589"/>
    </location>
</feature>
<proteinExistence type="predicted"/>
<keyword evidence="5 9" id="KW-1133">Transmembrane helix</keyword>
<feature type="compositionally biased region" description="Basic and acidic residues" evidence="8">
    <location>
        <begin position="26"/>
        <end position="45"/>
    </location>
</feature>
<evidence type="ECO:0000256" key="2">
    <source>
        <dbReference type="ARBA" id="ARBA00022679"/>
    </source>
</evidence>
<accession>A0A835MWW6</accession>
<dbReference type="InterPro" id="IPR000504">
    <property type="entry name" value="RRM_dom"/>
</dbReference>